<evidence type="ECO:0000313" key="6">
    <source>
        <dbReference type="Proteomes" id="UP001385848"/>
    </source>
</evidence>
<dbReference type="GO" id="GO:0009253">
    <property type="term" value="P:peptidoglycan catabolic process"/>
    <property type="evidence" value="ECO:0007669"/>
    <property type="project" value="InterPro"/>
</dbReference>
<dbReference type="EMBL" id="VYWW01000003">
    <property type="protein sequence ID" value="KAA9324092.1"/>
    <property type="molecule type" value="Genomic_DNA"/>
</dbReference>
<comment type="similarity">
    <text evidence="1">Belongs to the glycosyl hydrolase 25 family.</text>
</comment>
<dbReference type="GO" id="GO:0016998">
    <property type="term" value="P:cell wall macromolecule catabolic process"/>
    <property type="evidence" value="ECO:0007669"/>
    <property type="project" value="InterPro"/>
</dbReference>
<reference evidence="4 6" key="2">
    <citation type="submission" date="2024-04" db="EMBL/GenBank/DDBJ databases">
        <title>Three lactobacilli isolated from voided urine samples from females with type 2 diabetes.</title>
        <authorList>
            <person name="Kula A."/>
            <person name="Stegman N."/>
            <person name="Putonti C."/>
        </authorList>
    </citation>
    <scope>NUCLEOTIDE SEQUENCE [LARGE SCALE GENOMIC DNA]</scope>
    <source>
        <strain evidence="4 6">1855</strain>
    </source>
</reference>
<dbReference type="EMBL" id="JBBVUL010000001">
    <property type="protein sequence ID" value="MEL0564359.1"/>
    <property type="molecule type" value="Genomic_DNA"/>
</dbReference>
<dbReference type="RefSeq" id="WP_006585043.1">
    <property type="nucleotide sequence ID" value="NZ_CATOUV010000001.1"/>
</dbReference>
<dbReference type="GeneID" id="31742644"/>
<evidence type="ECO:0000313" key="3">
    <source>
        <dbReference type="EMBL" id="KAA9324092.1"/>
    </source>
</evidence>
<dbReference type="Gene3D" id="3.20.20.80">
    <property type="entry name" value="Glycosidases"/>
    <property type="match status" value="1"/>
</dbReference>
<dbReference type="Proteomes" id="UP001385848">
    <property type="component" value="Unassembled WGS sequence"/>
</dbReference>
<dbReference type="SUPFAM" id="SSF51445">
    <property type="entry name" value="(Trans)glycosidases"/>
    <property type="match status" value="1"/>
</dbReference>
<sequence length="237" mass="27148">MPHFRHRSTLPLIIISLICVICALFFAYRSLPKRTTLPTGSNLSVVGVKLDQYRDSVDLHKLQAAGISFVYLRATQGKSYFDDEYDRYRSQIQGTNLAFGSVLYFSDESTVKAQYRYFNKKTNSNTGSLPILLEAAPGSNSNKLSFWKHMGQLATLFLKDGKSVMVQGSIKYKKYFPISTKFMSTDNRAPNKLQYAFWRYTNKGHVKNVEAMEYDVEMYAYNGTMGQYKQLYGDLTQ</sequence>
<evidence type="ECO:0000256" key="2">
    <source>
        <dbReference type="SAM" id="Phobius"/>
    </source>
</evidence>
<protein>
    <submittedName>
        <fullName evidence="3 4">Lysozyme</fullName>
    </submittedName>
</protein>
<dbReference type="OrthoDB" id="2151413at2"/>
<feature type="transmembrane region" description="Helical" evidence="2">
    <location>
        <begin position="12"/>
        <end position="31"/>
    </location>
</feature>
<dbReference type="InterPro" id="IPR002053">
    <property type="entry name" value="Glyco_hydro_25"/>
</dbReference>
<keyword evidence="2" id="KW-0472">Membrane</keyword>
<keyword evidence="2" id="KW-0812">Transmembrane</keyword>
<dbReference type="Pfam" id="PF01183">
    <property type="entry name" value="Glyco_hydro_25"/>
    <property type="match status" value="1"/>
</dbReference>
<organism evidence="3 5">
    <name type="scientific">Lactobacillus jensenii</name>
    <dbReference type="NCBI Taxonomy" id="109790"/>
    <lineage>
        <taxon>Bacteria</taxon>
        <taxon>Bacillati</taxon>
        <taxon>Bacillota</taxon>
        <taxon>Bacilli</taxon>
        <taxon>Lactobacillales</taxon>
        <taxon>Lactobacillaceae</taxon>
        <taxon>Lactobacillus</taxon>
    </lineage>
</organism>
<comment type="caution">
    <text evidence="3">The sequence shown here is derived from an EMBL/GenBank/DDBJ whole genome shotgun (WGS) entry which is preliminary data.</text>
</comment>
<dbReference type="AlphaFoldDB" id="A0A5N1IEM0"/>
<dbReference type="Proteomes" id="UP000327236">
    <property type="component" value="Unassembled WGS sequence"/>
</dbReference>
<evidence type="ECO:0000313" key="4">
    <source>
        <dbReference type="EMBL" id="MEL0564359.1"/>
    </source>
</evidence>
<gene>
    <name evidence="4" type="ORF">AAC431_00265</name>
    <name evidence="3" type="ORF">F6H94_01050</name>
</gene>
<reference evidence="3 5" key="1">
    <citation type="submission" date="2019-09" db="EMBL/GenBank/DDBJ databases">
        <title>Draft genome sequence assemblies of isolates from the urinary tract.</title>
        <authorList>
            <person name="Mores C.R."/>
            <person name="Putonti C."/>
            <person name="Wolfe A.J."/>
        </authorList>
    </citation>
    <scope>NUCLEOTIDE SEQUENCE [LARGE SCALE GENOMIC DNA]</scope>
    <source>
        <strain evidence="3 5">UMB246</strain>
    </source>
</reference>
<keyword evidence="2" id="KW-1133">Transmembrane helix</keyword>
<dbReference type="GO" id="GO:0003796">
    <property type="term" value="F:lysozyme activity"/>
    <property type="evidence" value="ECO:0007669"/>
    <property type="project" value="InterPro"/>
</dbReference>
<keyword evidence="6" id="KW-1185">Reference proteome</keyword>
<accession>A0A5N1IEM0</accession>
<evidence type="ECO:0000313" key="5">
    <source>
        <dbReference type="Proteomes" id="UP000327236"/>
    </source>
</evidence>
<name>A0A5N1IEM0_LACJE</name>
<evidence type="ECO:0000256" key="1">
    <source>
        <dbReference type="ARBA" id="ARBA00010646"/>
    </source>
</evidence>
<dbReference type="InterPro" id="IPR017853">
    <property type="entry name" value="GH"/>
</dbReference>
<proteinExistence type="inferred from homology"/>